<dbReference type="GO" id="GO:0030313">
    <property type="term" value="C:cell envelope"/>
    <property type="evidence" value="ECO:0007669"/>
    <property type="project" value="UniProtKB-SubCell"/>
</dbReference>
<keyword evidence="7" id="KW-0482">Metalloprotease</keyword>
<keyword evidence="5" id="KW-0378">Hydrolase</keyword>
<proteinExistence type="predicted"/>
<dbReference type="AlphaFoldDB" id="A0A7D5ZG05"/>
<evidence type="ECO:0000259" key="9">
    <source>
        <dbReference type="Pfam" id="PF01551"/>
    </source>
</evidence>
<evidence type="ECO:0000256" key="4">
    <source>
        <dbReference type="ARBA" id="ARBA00022723"/>
    </source>
</evidence>
<organism evidence="11 12">
    <name type="scientific">Chitinibacter fontanus</name>
    <dbReference type="NCBI Taxonomy" id="1737446"/>
    <lineage>
        <taxon>Bacteria</taxon>
        <taxon>Pseudomonadati</taxon>
        <taxon>Pseudomonadota</taxon>
        <taxon>Betaproteobacteria</taxon>
        <taxon>Neisseriales</taxon>
        <taxon>Chitinibacteraceae</taxon>
        <taxon>Chitinibacter</taxon>
    </lineage>
</organism>
<dbReference type="SUPFAM" id="SSF51261">
    <property type="entry name" value="Duplicated hybrid motif"/>
    <property type="match status" value="1"/>
</dbReference>
<dbReference type="Pfam" id="PF19425">
    <property type="entry name" value="Csd3_N2"/>
    <property type="match status" value="1"/>
</dbReference>
<gene>
    <name evidence="11" type="ORF">HZU75_16250</name>
</gene>
<dbReference type="PANTHER" id="PTHR21666:SF288">
    <property type="entry name" value="CELL DIVISION PROTEIN YTFB"/>
    <property type="match status" value="1"/>
</dbReference>
<evidence type="ECO:0000313" key="12">
    <source>
        <dbReference type="Proteomes" id="UP000510822"/>
    </source>
</evidence>
<dbReference type="PANTHER" id="PTHR21666">
    <property type="entry name" value="PEPTIDASE-RELATED"/>
    <property type="match status" value="1"/>
</dbReference>
<keyword evidence="12" id="KW-1185">Reference proteome</keyword>
<dbReference type="GO" id="GO:0046872">
    <property type="term" value="F:metal ion binding"/>
    <property type="evidence" value="ECO:0007669"/>
    <property type="project" value="UniProtKB-KW"/>
</dbReference>
<evidence type="ECO:0000256" key="2">
    <source>
        <dbReference type="ARBA" id="ARBA00004196"/>
    </source>
</evidence>
<dbReference type="KEGG" id="cfon:HZU75_16250"/>
<dbReference type="GO" id="GO:0006508">
    <property type="term" value="P:proteolysis"/>
    <property type="evidence" value="ECO:0007669"/>
    <property type="project" value="UniProtKB-KW"/>
</dbReference>
<dbReference type="InterPro" id="IPR016047">
    <property type="entry name" value="M23ase_b-sheet_dom"/>
</dbReference>
<evidence type="ECO:0000313" key="11">
    <source>
        <dbReference type="EMBL" id="QLI82946.1"/>
    </source>
</evidence>
<evidence type="ECO:0000256" key="6">
    <source>
        <dbReference type="ARBA" id="ARBA00022833"/>
    </source>
</evidence>
<name>A0A7D5ZG05_9NEIS</name>
<dbReference type="Gene3D" id="3.10.450.350">
    <property type="match status" value="2"/>
</dbReference>
<dbReference type="RefSeq" id="WP_180307019.1">
    <property type="nucleotide sequence ID" value="NZ_CP058952.1"/>
</dbReference>
<evidence type="ECO:0000256" key="5">
    <source>
        <dbReference type="ARBA" id="ARBA00022801"/>
    </source>
</evidence>
<dbReference type="Pfam" id="PF01551">
    <property type="entry name" value="Peptidase_M23"/>
    <property type="match status" value="1"/>
</dbReference>
<evidence type="ECO:0000256" key="7">
    <source>
        <dbReference type="ARBA" id="ARBA00023049"/>
    </source>
</evidence>
<dbReference type="InterPro" id="IPR045834">
    <property type="entry name" value="Csd3_N2"/>
</dbReference>
<feature type="compositionally biased region" description="Polar residues" evidence="8">
    <location>
        <begin position="1"/>
        <end position="19"/>
    </location>
</feature>
<dbReference type="CDD" id="cd12797">
    <property type="entry name" value="M23_peptidase"/>
    <property type="match status" value="1"/>
</dbReference>
<comment type="subcellular location">
    <subcellularLocation>
        <location evidence="2">Cell envelope</location>
    </subcellularLocation>
</comment>
<feature type="domain" description="Csd3-like second N-terminal" evidence="10">
    <location>
        <begin position="180"/>
        <end position="298"/>
    </location>
</feature>
<evidence type="ECO:0000256" key="8">
    <source>
        <dbReference type="SAM" id="MobiDB-lite"/>
    </source>
</evidence>
<dbReference type="EMBL" id="CP058952">
    <property type="protein sequence ID" value="QLI82946.1"/>
    <property type="molecule type" value="Genomic_DNA"/>
</dbReference>
<keyword evidence="4" id="KW-0479">Metal-binding</keyword>
<keyword evidence="6" id="KW-0862">Zinc</keyword>
<accession>A0A7D5ZG05</accession>
<keyword evidence="3" id="KW-0645">Protease</keyword>
<evidence type="ECO:0000256" key="1">
    <source>
        <dbReference type="ARBA" id="ARBA00001947"/>
    </source>
</evidence>
<dbReference type="InterPro" id="IPR050570">
    <property type="entry name" value="Cell_wall_metabolism_enzyme"/>
</dbReference>
<sequence length="448" mass="48756">MSCILPQTPNQQTSNSGSQHPEDQFAAWQRKHVQWLAAALILPLGMTLTAYGVVEFGPQAQANITTVTETLRPPTLVETDANSSLSRLEVIRGGDTIGRVLARMGIVDNQLQQFIANDSTARKLFELSPGRLLHASSNIAGDVEQLSYVTSAGEEVRIRRQGDQLQASAQPVATQKQTLMKSGSINSSFFAATDAADLPDNITQQLIDLFSSRVDFHHKLQKGDQFTVIYETEVHQGTLIKPGKIVAARFINKGNVYEAMWFADGSESGNYYAFDGSSLKQGFISTPVKFSRISSGFAMRFHPVLFTWKQHRGVDYAAPTGTDIQATADGVIAKIGRDAGYGNFIEIKHDSKYSTLYGHMSAFAPGLKAGQTVSQGQVIGAVGQTGRATGPHLHYEFKVDGQQVDPLTVAMPQEKKLSTPQLIAFAPIARSMKRQLSLAGQVELAQLE</sequence>
<reference evidence="11 12" key="1">
    <citation type="journal article" date="2016" name="Int. J. Syst. Evol. Microbiol.">
        <title>Chitinibacter fontanus sp. nov., isolated from a spring.</title>
        <authorList>
            <person name="Sheu S.Y."/>
            <person name="Li Y.S."/>
            <person name="Young C.C."/>
            <person name="Chen W.M."/>
        </authorList>
    </citation>
    <scope>NUCLEOTIDE SEQUENCE [LARGE SCALE GENOMIC DNA]</scope>
    <source>
        <strain evidence="11 12">STM-7</strain>
    </source>
</reference>
<dbReference type="Proteomes" id="UP000510822">
    <property type="component" value="Chromosome"/>
</dbReference>
<feature type="domain" description="M23ase beta-sheet core" evidence="9">
    <location>
        <begin position="310"/>
        <end position="406"/>
    </location>
</feature>
<comment type="cofactor">
    <cofactor evidence="1">
        <name>Zn(2+)</name>
        <dbReference type="ChEBI" id="CHEBI:29105"/>
    </cofactor>
</comment>
<dbReference type="GO" id="GO:0004222">
    <property type="term" value="F:metalloendopeptidase activity"/>
    <property type="evidence" value="ECO:0007669"/>
    <property type="project" value="TreeGrafter"/>
</dbReference>
<evidence type="ECO:0000259" key="10">
    <source>
        <dbReference type="Pfam" id="PF19425"/>
    </source>
</evidence>
<dbReference type="Gene3D" id="2.70.70.10">
    <property type="entry name" value="Glucose Permease (Domain IIA)"/>
    <property type="match status" value="1"/>
</dbReference>
<feature type="region of interest" description="Disordered" evidence="8">
    <location>
        <begin position="1"/>
        <end position="23"/>
    </location>
</feature>
<dbReference type="InterPro" id="IPR011055">
    <property type="entry name" value="Dup_hybrid_motif"/>
</dbReference>
<protein>
    <submittedName>
        <fullName evidence="11">Peptidoglycan DD-metalloendopeptidase family protein</fullName>
    </submittedName>
</protein>
<evidence type="ECO:0000256" key="3">
    <source>
        <dbReference type="ARBA" id="ARBA00022670"/>
    </source>
</evidence>